<gene>
    <name evidence="1" type="ORF">LIER_07578</name>
</gene>
<comment type="caution">
    <text evidence="1">The sequence shown here is derived from an EMBL/GenBank/DDBJ whole genome shotgun (WGS) entry which is preliminary data.</text>
</comment>
<reference evidence="1 2" key="1">
    <citation type="submission" date="2024-01" db="EMBL/GenBank/DDBJ databases">
        <title>The complete chloroplast genome sequence of Lithospermum erythrorhizon: insights into the phylogenetic relationship among Boraginaceae species and the maternal lineages of purple gromwells.</title>
        <authorList>
            <person name="Okada T."/>
            <person name="Watanabe K."/>
        </authorList>
    </citation>
    <scope>NUCLEOTIDE SEQUENCE [LARGE SCALE GENOMIC DNA]</scope>
</reference>
<name>A0AAV3P9W0_LITER</name>
<protein>
    <submittedName>
        <fullName evidence="1">Uncharacterized protein</fullName>
    </submittedName>
</protein>
<proteinExistence type="predicted"/>
<evidence type="ECO:0000313" key="1">
    <source>
        <dbReference type="EMBL" id="GAA0148028.1"/>
    </source>
</evidence>
<keyword evidence="2" id="KW-1185">Reference proteome</keyword>
<dbReference type="EMBL" id="BAABME010001174">
    <property type="protein sequence ID" value="GAA0148028.1"/>
    <property type="molecule type" value="Genomic_DNA"/>
</dbReference>
<organism evidence="1 2">
    <name type="scientific">Lithospermum erythrorhizon</name>
    <name type="common">Purple gromwell</name>
    <name type="synonym">Lithospermum officinale var. erythrorhizon</name>
    <dbReference type="NCBI Taxonomy" id="34254"/>
    <lineage>
        <taxon>Eukaryota</taxon>
        <taxon>Viridiplantae</taxon>
        <taxon>Streptophyta</taxon>
        <taxon>Embryophyta</taxon>
        <taxon>Tracheophyta</taxon>
        <taxon>Spermatophyta</taxon>
        <taxon>Magnoliopsida</taxon>
        <taxon>eudicotyledons</taxon>
        <taxon>Gunneridae</taxon>
        <taxon>Pentapetalae</taxon>
        <taxon>asterids</taxon>
        <taxon>lamiids</taxon>
        <taxon>Boraginales</taxon>
        <taxon>Boraginaceae</taxon>
        <taxon>Boraginoideae</taxon>
        <taxon>Lithospermeae</taxon>
        <taxon>Lithospermum</taxon>
    </lineage>
</organism>
<sequence length="159" mass="18358">MKRLKKKLMNITRMTFSRKKNPNPFGENKESRTICLDRMLKTQEDVDEMIRWAKGVRKIGMFVTHLSRKLAKSLLLGEIYDSIRSMWPKATLKELDDEEANSLGFKENSNKKIPLLPWYLDDSTVVEEENVDGGQRMEDVEVRGCMGMDEVEVQGGSEV</sequence>
<evidence type="ECO:0000313" key="2">
    <source>
        <dbReference type="Proteomes" id="UP001454036"/>
    </source>
</evidence>
<dbReference type="AlphaFoldDB" id="A0AAV3P9W0"/>
<dbReference type="Proteomes" id="UP001454036">
    <property type="component" value="Unassembled WGS sequence"/>
</dbReference>
<accession>A0AAV3P9W0</accession>